<dbReference type="Gene3D" id="1.10.510.10">
    <property type="entry name" value="Transferase(Phosphotransferase) domain 1"/>
    <property type="match status" value="1"/>
</dbReference>
<keyword evidence="4 5" id="KW-0067">ATP-binding</keyword>
<feature type="region of interest" description="Disordered" evidence="6">
    <location>
        <begin position="279"/>
        <end position="337"/>
    </location>
</feature>
<evidence type="ECO:0000256" key="1">
    <source>
        <dbReference type="ARBA" id="ARBA00022679"/>
    </source>
</evidence>
<keyword evidence="7" id="KW-1133">Transmembrane helix</keyword>
<dbReference type="InterPro" id="IPR000719">
    <property type="entry name" value="Prot_kinase_dom"/>
</dbReference>
<dbReference type="Proteomes" id="UP000199202">
    <property type="component" value="Unassembled WGS sequence"/>
</dbReference>
<keyword evidence="9" id="KW-0723">Serine/threonine-protein kinase</keyword>
<organism evidence="9 10">
    <name type="scientific">Nonomuraea jiangxiensis</name>
    <dbReference type="NCBI Taxonomy" id="633440"/>
    <lineage>
        <taxon>Bacteria</taxon>
        <taxon>Bacillati</taxon>
        <taxon>Actinomycetota</taxon>
        <taxon>Actinomycetes</taxon>
        <taxon>Streptosporangiales</taxon>
        <taxon>Streptosporangiaceae</taxon>
        <taxon>Nonomuraea</taxon>
    </lineage>
</organism>
<dbReference type="InterPro" id="IPR008271">
    <property type="entry name" value="Ser/Thr_kinase_AS"/>
</dbReference>
<dbReference type="PANTHER" id="PTHR43289:SF34">
    <property type="entry name" value="SERINE_THREONINE-PROTEIN KINASE YBDM-RELATED"/>
    <property type="match status" value="1"/>
</dbReference>
<keyword evidence="1" id="KW-0808">Transferase</keyword>
<reference evidence="9 10" key="1">
    <citation type="submission" date="2016-10" db="EMBL/GenBank/DDBJ databases">
        <authorList>
            <person name="de Groot N.N."/>
        </authorList>
    </citation>
    <scope>NUCLEOTIDE SEQUENCE [LARGE SCALE GENOMIC DNA]</scope>
    <source>
        <strain evidence="9 10">CGMCC 4.6533</strain>
    </source>
</reference>
<evidence type="ECO:0000256" key="4">
    <source>
        <dbReference type="ARBA" id="ARBA00022840"/>
    </source>
</evidence>
<dbReference type="SUPFAM" id="SSF56112">
    <property type="entry name" value="Protein kinase-like (PK-like)"/>
    <property type="match status" value="1"/>
</dbReference>
<evidence type="ECO:0000256" key="3">
    <source>
        <dbReference type="ARBA" id="ARBA00022777"/>
    </source>
</evidence>
<evidence type="ECO:0000256" key="5">
    <source>
        <dbReference type="PROSITE-ProRule" id="PRU10141"/>
    </source>
</evidence>
<feature type="domain" description="Protein kinase" evidence="8">
    <location>
        <begin position="10"/>
        <end position="270"/>
    </location>
</feature>
<evidence type="ECO:0000256" key="2">
    <source>
        <dbReference type="ARBA" id="ARBA00022741"/>
    </source>
</evidence>
<dbReference type="GO" id="GO:0005524">
    <property type="term" value="F:ATP binding"/>
    <property type="evidence" value="ECO:0007669"/>
    <property type="project" value="UniProtKB-UniRule"/>
</dbReference>
<evidence type="ECO:0000256" key="6">
    <source>
        <dbReference type="SAM" id="MobiDB-lite"/>
    </source>
</evidence>
<keyword evidence="7" id="KW-0812">Transmembrane</keyword>
<dbReference type="EMBL" id="FNDJ01000058">
    <property type="protein sequence ID" value="SDM82036.1"/>
    <property type="molecule type" value="Genomic_DNA"/>
</dbReference>
<sequence>MGDPTRIGKYAIARRLGSGGMGEVFLGHSPGGLAVAVKVVHPQLAEDPEFRSRFRKEVAAARAVSGAYTAAVVDADTEAARPWLATVFLEGLTLRDSVAAHGPLPPDAVRSLGAGLAEALLGIHQAGVVHRDLKPSNIMLTPQGPRVIDFGIARAADAATASLTGLAMGSPGYLTPERVIGNRTEPAGDVFSLGAVLAYAATGRSPFGEGPSHAIVYRIVHEPPDLEAVPGGLRELVASCLDKEPDARPTPQEVLDRLTGTEGPQGIGWLPQPVADDITARVTPPQPVPPGEAASPQRTPAGEAASPGEQGRARPTAVLPPEPPEPPESLESPEPVEPVEEPLLPLRRRLVPVLAVVLGVLLLAGLTHPALWPDGRLCTSLASRPMLTSLREEPDEWRERAQTEGHQLNALAEQAETPGLAAALRKLSAHESSRAPLDPGIPDLEAWIPVRRACG</sequence>
<keyword evidence="7" id="KW-0472">Membrane</keyword>
<dbReference type="AlphaFoldDB" id="A0A1G9WCX7"/>
<dbReference type="SMART" id="SM00220">
    <property type="entry name" value="S_TKc"/>
    <property type="match status" value="1"/>
</dbReference>
<proteinExistence type="predicted"/>
<dbReference type="RefSeq" id="WP_090947329.1">
    <property type="nucleotide sequence ID" value="NZ_FNDJ01000058.1"/>
</dbReference>
<dbReference type="PROSITE" id="PS00107">
    <property type="entry name" value="PROTEIN_KINASE_ATP"/>
    <property type="match status" value="1"/>
</dbReference>
<dbReference type="InterPro" id="IPR011009">
    <property type="entry name" value="Kinase-like_dom_sf"/>
</dbReference>
<protein>
    <submittedName>
        <fullName evidence="9">Serine/threonine protein kinase</fullName>
    </submittedName>
</protein>
<dbReference type="PROSITE" id="PS00108">
    <property type="entry name" value="PROTEIN_KINASE_ST"/>
    <property type="match status" value="1"/>
</dbReference>
<dbReference type="Gene3D" id="3.30.200.20">
    <property type="entry name" value="Phosphorylase Kinase, domain 1"/>
    <property type="match status" value="1"/>
</dbReference>
<evidence type="ECO:0000256" key="7">
    <source>
        <dbReference type="SAM" id="Phobius"/>
    </source>
</evidence>
<gene>
    <name evidence="9" type="ORF">SAMN05421869_1585</name>
</gene>
<feature type="binding site" evidence="5">
    <location>
        <position position="38"/>
    </location>
    <ligand>
        <name>ATP</name>
        <dbReference type="ChEBI" id="CHEBI:30616"/>
    </ligand>
</feature>
<accession>A0A1G9WCX7</accession>
<dbReference type="GO" id="GO:0004674">
    <property type="term" value="F:protein serine/threonine kinase activity"/>
    <property type="evidence" value="ECO:0007669"/>
    <property type="project" value="UniProtKB-KW"/>
</dbReference>
<keyword evidence="3 9" id="KW-0418">Kinase</keyword>
<keyword evidence="10" id="KW-1185">Reference proteome</keyword>
<dbReference type="PROSITE" id="PS50011">
    <property type="entry name" value="PROTEIN_KINASE_DOM"/>
    <property type="match status" value="1"/>
</dbReference>
<dbReference type="OrthoDB" id="9762169at2"/>
<evidence type="ECO:0000313" key="9">
    <source>
        <dbReference type="EMBL" id="SDM82036.1"/>
    </source>
</evidence>
<feature type="transmembrane region" description="Helical" evidence="7">
    <location>
        <begin position="350"/>
        <end position="372"/>
    </location>
</feature>
<keyword evidence="2 5" id="KW-0547">Nucleotide-binding</keyword>
<name>A0A1G9WCX7_9ACTN</name>
<feature type="compositionally biased region" description="Pro residues" evidence="6">
    <location>
        <begin position="318"/>
        <end position="327"/>
    </location>
</feature>
<evidence type="ECO:0000259" key="8">
    <source>
        <dbReference type="PROSITE" id="PS50011"/>
    </source>
</evidence>
<dbReference type="CDD" id="cd14014">
    <property type="entry name" value="STKc_PknB_like"/>
    <property type="match status" value="1"/>
</dbReference>
<dbReference type="Pfam" id="PF00069">
    <property type="entry name" value="Pkinase"/>
    <property type="match status" value="1"/>
</dbReference>
<dbReference type="STRING" id="633440.SAMN05421869_1585"/>
<dbReference type="InterPro" id="IPR017441">
    <property type="entry name" value="Protein_kinase_ATP_BS"/>
</dbReference>
<dbReference type="PANTHER" id="PTHR43289">
    <property type="entry name" value="MITOGEN-ACTIVATED PROTEIN KINASE KINASE KINASE 20-RELATED"/>
    <property type="match status" value="1"/>
</dbReference>
<evidence type="ECO:0000313" key="10">
    <source>
        <dbReference type="Proteomes" id="UP000199202"/>
    </source>
</evidence>